<protein>
    <submittedName>
        <fullName evidence="3">DUF397 domain-containing protein</fullName>
    </submittedName>
</protein>
<dbReference type="Pfam" id="PF04149">
    <property type="entry name" value="DUF397"/>
    <property type="match status" value="1"/>
</dbReference>
<keyword evidence="4" id="KW-1185">Reference proteome</keyword>
<reference evidence="4" key="1">
    <citation type="journal article" date="2019" name="Int. J. Syst. Evol. Microbiol.">
        <title>The Global Catalogue of Microorganisms (GCM) 10K type strain sequencing project: providing services to taxonomists for standard genome sequencing and annotation.</title>
        <authorList>
            <consortium name="The Broad Institute Genomics Platform"/>
            <consortium name="The Broad Institute Genome Sequencing Center for Infectious Disease"/>
            <person name="Wu L."/>
            <person name="Ma J."/>
        </authorList>
    </citation>
    <scope>NUCLEOTIDE SEQUENCE [LARGE SCALE GENOMIC DNA]</scope>
    <source>
        <strain evidence="4">JCM 31696</strain>
    </source>
</reference>
<evidence type="ECO:0000256" key="1">
    <source>
        <dbReference type="SAM" id="MobiDB-lite"/>
    </source>
</evidence>
<name>A0ABW3CN34_9ACTN</name>
<dbReference type="EMBL" id="JBHTIR010003435">
    <property type="protein sequence ID" value="MFD0855202.1"/>
    <property type="molecule type" value="Genomic_DNA"/>
</dbReference>
<gene>
    <name evidence="3" type="ORF">ACFQ07_23385</name>
</gene>
<feature type="region of interest" description="Disordered" evidence="1">
    <location>
        <begin position="1"/>
        <end position="21"/>
    </location>
</feature>
<evidence type="ECO:0000313" key="3">
    <source>
        <dbReference type="EMBL" id="MFD0855202.1"/>
    </source>
</evidence>
<evidence type="ECO:0000259" key="2">
    <source>
        <dbReference type="Pfam" id="PF04149"/>
    </source>
</evidence>
<dbReference type="Proteomes" id="UP001597083">
    <property type="component" value="Unassembled WGS sequence"/>
</dbReference>
<dbReference type="InterPro" id="IPR007278">
    <property type="entry name" value="DUF397"/>
</dbReference>
<comment type="caution">
    <text evidence="3">The sequence shown here is derived from an EMBL/GenBank/DDBJ whole genome shotgun (WGS) entry which is preliminary data.</text>
</comment>
<organism evidence="3 4">
    <name type="scientific">Actinomadura adrarensis</name>
    <dbReference type="NCBI Taxonomy" id="1819600"/>
    <lineage>
        <taxon>Bacteria</taxon>
        <taxon>Bacillati</taxon>
        <taxon>Actinomycetota</taxon>
        <taxon>Actinomycetes</taxon>
        <taxon>Streptosporangiales</taxon>
        <taxon>Thermomonosporaceae</taxon>
        <taxon>Actinomadura</taxon>
    </lineage>
</organism>
<sequence length="43" mass="4653">MAPLQDGDAVAARDSKNPAGGTLRFSAREWSEFLARIKADGFE</sequence>
<evidence type="ECO:0000313" key="4">
    <source>
        <dbReference type="Proteomes" id="UP001597083"/>
    </source>
</evidence>
<proteinExistence type="predicted"/>
<feature type="domain" description="DUF397" evidence="2">
    <location>
        <begin position="3"/>
        <end position="38"/>
    </location>
</feature>
<accession>A0ABW3CN34</accession>